<accession>A0A0A9BNY5</accession>
<reference evidence="1" key="2">
    <citation type="journal article" date="2015" name="Data Brief">
        <title>Shoot transcriptome of the giant reed, Arundo donax.</title>
        <authorList>
            <person name="Barrero R.A."/>
            <person name="Guerrero F.D."/>
            <person name="Moolhuijzen P."/>
            <person name="Goolsby J.A."/>
            <person name="Tidwell J."/>
            <person name="Bellgard S.E."/>
            <person name="Bellgard M.I."/>
        </authorList>
    </citation>
    <scope>NUCLEOTIDE SEQUENCE</scope>
    <source>
        <tissue evidence="1">Shoot tissue taken approximately 20 cm above the soil surface</tissue>
    </source>
</reference>
<evidence type="ECO:0000313" key="1">
    <source>
        <dbReference type="EMBL" id="JAD63888.1"/>
    </source>
</evidence>
<sequence length="49" mass="5969">MHIQYLTLRICTRVLLLFHIQDQPFLFSDSTYQQGWTEGWSRRGRLNQN</sequence>
<proteinExistence type="predicted"/>
<organism evidence="1">
    <name type="scientific">Arundo donax</name>
    <name type="common">Giant reed</name>
    <name type="synonym">Donax arundinaceus</name>
    <dbReference type="NCBI Taxonomy" id="35708"/>
    <lineage>
        <taxon>Eukaryota</taxon>
        <taxon>Viridiplantae</taxon>
        <taxon>Streptophyta</taxon>
        <taxon>Embryophyta</taxon>
        <taxon>Tracheophyta</taxon>
        <taxon>Spermatophyta</taxon>
        <taxon>Magnoliopsida</taxon>
        <taxon>Liliopsida</taxon>
        <taxon>Poales</taxon>
        <taxon>Poaceae</taxon>
        <taxon>PACMAD clade</taxon>
        <taxon>Arundinoideae</taxon>
        <taxon>Arundineae</taxon>
        <taxon>Arundo</taxon>
    </lineage>
</organism>
<dbReference type="EMBL" id="GBRH01234007">
    <property type="protein sequence ID" value="JAD63888.1"/>
    <property type="molecule type" value="Transcribed_RNA"/>
</dbReference>
<name>A0A0A9BNY5_ARUDO</name>
<protein>
    <submittedName>
        <fullName evidence="1">Uncharacterized protein</fullName>
    </submittedName>
</protein>
<dbReference type="AlphaFoldDB" id="A0A0A9BNY5"/>
<reference evidence="1" key="1">
    <citation type="submission" date="2014-09" db="EMBL/GenBank/DDBJ databases">
        <authorList>
            <person name="Magalhaes I.L.F."/>
            <person name="Oliveira U."/>
            <person name="Santos F.R."/>
            <person name="Vidigal T.H.D.A."/>
            <person name="Brescovit A.D."/>
            <person name="Santos A.J."/>
        </authorList>
    </citation>
    <scope>NUCLEOTIDE SEQUENCE</scope>
    <source>
        <tissue evidence="1">Shoot tissue taken approximately 20 cm above the soil surface</tissue>
    </source>
</reference>